<feature type="transmembrane region" description="Helical" evidence="1">
    <location>
        <begin position="20"/>
        <end position="41"/>
    </location>
</feature>
<proteinExistence type="predicted"/>
<reference evidence="2 3" key="1">
    <citation type="submission" date="2020-12" db="EMBL/GenBank/DDBJ databases">
        <title>Vagococcus allomyrinae sp. nov. and Enterococcus lavae sp. nov., isolated from the larvae of Allomyrina dichotoma.</title>
        <authorList>
            <person name="Lee S.D."/>
        </authorList>
    </citation>
    <scope>NUCLEOTIDE SEQUENCE [LARGE SCALE GENOMIC DNA]</scope>
    <source>
        <strain evidence="2 3">BWM-S5</strain>
    </source>
</reference>
<dbReference type="Proteomes" id="UP000673375">
    <property type="component" value="Unassembled WGS sequence"/>
</dbReference>
<sequence length="266" mass="30621">MKNLVLFKAELRRTFLNDSINSFYLFSMILWPVVSFIQLGYNYQIFPIESLKIAGIHSQKELLYFVFIGYCALTFFQNIVQSAWRLGYERQQGTLSQIFMTPVNKLKWLYSRTFAMLFGNAWFFLLLFIIGNLWYTGITIRSLLTVLLSAILISVGGLVWGAFIVSFFVILRDGTILYVFLEGPQEAFSGVKVPLSASPILIRIIGSVFPLSYTIIFLRNLLVTKQSFAVESLYFFGINSFLILLTTVILKYGETYMRKTGNFDLY</sequence>
<keyword evidence="1" id="KW-0812">Transmembrane</keyword>
<dbReference type="RefSeq" id="WP_209556956.1">
    <property type="nucleotide sequence ID" value="NZ_JAEDXU010000003.1"/>
</dbReference>
<name>A0ABS4CJ35_9ENTE</name>
<evidence type="ECO:0000313" key="3">
    <source>
        <dbReference type="Proteomes" id="UP000673375"/>
    </source>
</evidence>
<gene>
    <name evidence="2" type="ORF">I6N96_07560</name>
</gene>
<protein>
    <recommendedName>
        <fullName evidence="4">Transport permease protein</fullName>
    </recommendedName>
</protein>
<organism evidence="2 3">
    <name type="scientific">Enterococcus larvae</name>
    <dbReference type="NCBI Taxonomy" id="2794352"/>
    <lineage>
        <taxon>Bacteria</taxon>
        <taxon>Bacillati</taxon>
        <taxon>Bacillota</taxon>
        <taxon>Bacilli</taxon>
        <taxon>Lactobacillales</taxon>
        <taxon>Enterococcaceae</taxon>
        <taxon>Enterococcus</taxon>
    </lineage>
</organism>
<feature type="transmembrane region" description="Helical" evidence="1">
    <location>
        <begin position="147"/>
        <end position="171"/>
    </location>
</feature>
<feature type="transmembrane region" description="Helical" evidence="1">
    <location>
        <begin position="233"/>
        <end position="253"/>
    </location>
</feature>
<evidence type="ECO:0000256" key="1">
    <source>
        <dbReference type="SAM" id="Phobius"/>
    </source>
</evidence>
<keyword evidence="1" id="KW-0472">Membrane</keyword>
<comment type="caution">
    <text evidence="2">The sequence shown here is derived from an EMBL/GenBank/DDBJ whole genome shotgun (WGS) entry which is preliminary data.</text>
</comment>
<keyword evidence="1" id="KW-1133">Transmembrane helix</keyword>
<feature type="transmembrane region" description="Helical" evidence="1">
    <location>
        <begin position="114"/>
        <end position="135"/>
    </location>
</feature>
<feature type="transmembrane region" description="Helical" evidence="1">
    <location>
        <begin position="62"/>
        <end position="80"/>
    </location>
</feature>
<evidence type="ECO:0008006" key="4">
    <source>
        <dbReference type="Google" id="ProtNLM"/>
    </source>
</evidence>
<accession>A0ABS4CJ35</accession>
<evidence type="ECO:0000313" key="2">
    <source>
        <dbReference type="EMBL" id="MBP1046136.1"/>
    </source>
</evidence>
<dbReference type="EMBL" id="JAEDXU010000003">
    <property type="protein sequence ID" value="MBP1046136.1"/>
    <property type="molecule type" value="Genomic_DNA"/>
</dbReference>
<feature type="transmembrane region" description="Helical" evidence="1">
    <location>
        <begin position="200"/>
        <end position="221"/>
    </location>
</feature>
<keyword evidence="3" id="KW-1185">Reference proteome</keyword>